<keyword evidence="4" id="KW-0720">Serine protease</keyword>
<dbReference type="InterPro" id="IPR002142">
    <property type="entry name" value="Peptidase_S49"/>
</dbReference>
<keyword evidence="8" id="KW-1185">Reference proteome</keyword>
<dbReference type="AlphaFoldDB" id="A0A098EN68"/>
<dbReference type="RefSeq" id="WP_052652034.1">
    <property type="nucleotide sequence ID" value="NZ_CCXS01000001.1"/>
</dbReference>
<gene>
    <name evidence="7" type="primary">sppA</name>
    <name evidence="7" type="ORF">BN1080_02210</name>
</gene>
<organism evidence="7 8">
    <name type="scientific">Planococcus massiliensis</name>
    <dbReference type="NCBI Taxonomy" id="1499687"/>
    <lineage>
        <taxon>Bacteria</taxon>
        <taxon>Bacillati</taxon>
        <taxon>Bacillota</taxon>
        <taxon>Bacilli</taxon>
        <taxon>Bacillales</taxon>
        <taxon>Caryophanaceae</taxon>
        <taxon>Planococcus</taxon>
    </lineage>
</organism>
<dbReference type="GO" id="GO:0006508">
    <property type="term" value="P:proteolysis"/>
    <property type="evidence" value="ECO:0007669"/>
    <property type="project" value="UniProtKB-KW"/>
</dbReference>
<evidence type="ECO:0000256" key="1">
    <source>
        <dbReference type="ARBA" id="ARBA00008683"/>
    </source>
</evidence>
<name>A0A098EN68_9BACL</name>
<dbReference type="OrthoDB" id="9764363at2"/>
<dbReference type="Gene3D" id="3.90.226.10">
    <property type="entry name" value="2-enoyl-CoA Hydratase, Chain A, domain 1"/>
    <property type="match status" value="2"/>
</dbReference>
<comment type="similarity">
    <text evidence="1">Belongs to the peptidase S49 family.</text>
</comment>
<dbReference type="Pfam" id="PF01343">
    <property type="entry name" value="Peptidase_S49"/>
    <property type="match status" value="1"/>
</dbReference>
<evidence type="ECO:0000256" key="2">
    <source>
        <dbReference type="ARBA" id="ARBA00022670"/>
    </source>
</evidence>
<keyword evidence="3" id="KW-0378">Hydrolase</keyword>
<feature type="chain" id="PRO_5001941012" evidence="5">
    <location>
        <begin position="28"/>
        <end position="337"/>
    </location>
</feature>
<dbReference type="InterPro" id="IPR001907">
    <property type="entry name" value="ClpP"/>
</dbReference>
<accession>A0A098EN68</accession>
<evidence type="ECO:0000313" key="7">
    <source>
        <dbReference type="EMBL" id="CEG23260.1"/>
    </source>
</evidence>
<evidence type="ECO:0000259" key="6">
    <source>
        <dbReference type="Pfam" id="PF01343"/>
    </source>
</evidence>
<dbReference type="CDD" id="cd07023">
    <property type="entry name" value="S49_Sppa_N_C"/>
    <property type="match status" value="1"/>
</dbReference>
<dbReference type="InterPro" id="IPR047272">
    <property type="entry name" value="S49_SppA_C"/>
</dbReference>
<dbReference type="PRINTS" id="PR00127">
    <property type="entry name" value="CLPPROTEASEP"/>
</dbReference>
<dbReference type="STRING" id="1499687.BN1080_02210"/>
<evidence type="ECO:0000313" key="8">
    <source>
        <dbReference type="Proteomes" id="UP000043699"/>
    </source>
</evidence>
<dbReference type="InterPro" id="IPR029045">
    <property type="entry name" value="ClpP/crotonase-like_dom_sf"/>
</dbReference>
<dbReference type="InterPro" id="IPR004635">
    <property type="entry name" value="Pept_S49_SppA"/>
</dbReference>
<keyword evidence="2" id="KW-0645">Protease</keyword>
<dbReference type="PANTHER" id="PTHR42987">
    <property type="entry name" value="PEPTIDASE S49"/>
    <property type="match status" value="1"/>
</dbReference>
<dbReference type="PANTHER" id="PTHR42987:SF7">
    <property type="entry name" value="SIGNAL PEPTIDE PEPTIDASE SPPA-RELATED"/>
    <property type="match status" value="1"/>
</dbReference>
<feature type="signal peptide" evidence="5">
    <location>
        <begin position="1"/>
        <end position="27"/>
    </location>
</feature>
<evidence type="ECO:0000256" key="5">
    <source>
        <dbReference type="SAM" id="SignalP"/>
    </source>
</evidence>
<proteinExistence type="inferred from homology"/>
<dbReference type="GO" id="GO:0004176">
    <property type="term" value="F:ATP-dependent peptidase activity"/>
    <property type="evidence" value="ECO:0007669"/>
    <property type="project" value="InterPro"/>
</dbReference>
<dbReference type="SUPFAM" id="SSF52096">
    <property type="entry name" value="ClpP/crotonase"/>
    <property type="match status" value="1"/>
</dbReference>
<reference evidence="7 8" key="1">
    <citation type="submission" date="2014-09" db="EMBL/GenBank/DDBJ databases">
        <authorList>
            <person name="Urmite Genomes Urmite Genomes"/>
        </authorList>
    </citation>
    <scope>NUCLEOTIDE SEQUENCE [LARGE SCALE GENOMIC DNA]</scope>
    <source>
        <strain evidence="7 8">ES2</strain>
    </source>
</reference>
<dbReference type="EMBL" id="CCXS01000001">
    <property type="protein sequence ID" value="CEG23260.1"/>
    <property type="molecule type" value="Genomic_DNA"/>
</dbReference>
<sequence length="337" mass="36959">MNTKRWIALVAAAAVLGLSLVINSAFAFFQSAMNANFDEMLATSETSFAENVIESGDFDERIAVLNVEGVIQDTGEASPLFGSAGYNHEFFMEQLEQVKSDDSIKAFVLKVNSPGGGVVESAEIYDKIKEIQEETEKPMYVSMGATAASGGYYIAAPADKIFVNRETLTGSIGVIMESVNYGKLAEKYGIDFVTIKSGPYKDIMSPTRDMTDEEKKILQDMLDDSYESFVDIIEEGRGMSEAEVKAVADGRVMNGRQAVEANLADDFGYEEDVIAAVKEDFGLENAEVFEYGASDGLGSLLSFKLNSFLGNDMESKMMAKLFSEYNSPRMMYLYGEK</sequence>
<protein>
    <submittedName>
        <fullName evidence="7">Putative signal peptide peptidase SppA</fullName>
    </submittedName>
</protein>
<evidence type="ECO:0000256" key="3">
    <source>
        <dbReference type="ARBA" id="ARBA00022801"/>
    </source>
</evidence>
<dbReference type="Proteomes" id="UP000043699">
    <property type="component" value="Unassembled WGS sequence"/>
</dbReference>
<feature type="domain" description="Peptidase S49" evidence="6">
    <location>
        <begin position="133"/>
        <end position="282"/>
    </location>
</feature>
<evidence type="ECO:0000256" key="4">
    <source>
        <dbReference type="ARBA" id="ARBA00022825"/>
    </source>
</evidence>
<dbReference type="NCBIfam" id="TIGR00706">
    <property type="entry name" value="SppA_dom"/>
    <property type="match status" value="1"/>
</dbReference>
<dbReference type="GO" id="GO:0004252">
    <property type="term" value="F:serine-type endopeptidase activity"/>
    <property type="evidence" value="ECO:0007669"/>
    <property type="project" value="InterPro"/>
</dbReference>
<keyword evidence="5" id="KW-0732">Signal</keyword>